<dbReference type="KEGG" id="gsn:YC6258_00831"/>
<protein>
    <submittedName>
        <fullName evidence="1">Uncharacterized protein</fullName>
    </submittedName>
</protein>
<keyword evidence="2" id="KW-1185">Reference proteome</keyword>
<dbReference type="Proteomes" id="UP000032266">
    <property type="component" value="Chromosome"/>
</dbReference>
<evidence type="ECO:0000313" key="1">
    <source>
        <dbReference type="EMBL" id="AJQ92881.1"/>
    </source>
</evidence>
<proteinExistence type="predicted"/>
<dbReference type="HOGENOM" id="CLU_3080402_0_0_6"/>
<dbReference type="EMBL" id="CP007142">
    <property type="protein sequence ID" value="AJQ92881.1"/>
    <property type="molecule type" value="Genomic_DNA"/>
</dbReference>
<organism evidence="1 2">
    <name type="scientific">Gynuella sunshinyii YC6258</name>
    <dbReference type="NCBI Taxonomy" id="1445510"/>
    <lineage>
        <taxon>Bacteria</taxon>
        <taxon>Pseudomonadati</taxon>
        <taxon>Pseudomonadota</taxon>
        <taxon>Gammaproteobacteria</taxon>
        <taxon>Oceanospirillales</taxon>
        <taxon>Saccharospirillaceae</taxon>
        <taxon>Gynuella</taxon>
    </lineage>
</organism>
<dbReference type="STRING" id="1445510.YC6258_00831"/>
<sequence>MLIIQRKDFDDVILISGFNQLSHQAVFLKFQNFILLTIRVQYAGDFAKHGID</sequence>
<accession>A0A0C5VFD4</accession>
<reference evidence="1 2" key="1">
    <citation type="submission" date="2014-01" db="EMBL/GenBank/DDBJ databases">
        <title>Full genme sequencing of cellulolytic bacterium Gynuella sunshinyii YC6258T gen. nov., sp. nov.</title>
        <authorList>
            <person name="Khan H."/>
            <person name="Chung E.J."/>
            <person name="Chung Y.R."/>
        </authorList>
    </citation>
    <scope>NUCLEOTIDE SEQUENCE [LARGE SCALE GENOMIC DNA]</scope>
    <source>
        <strain evidence="1 2">YC6258</strain>
    </source>
</reference>
<dbReference type="AlphaFoldDB" id="A0A0C5VFD4"/>
<evidence type="ECO:0000313" key="2">
    <source>
        <dbReference type="Proteomes" id="UP000032266"/>
    </source>
</evidence>
<name>A0A0C5VFD4_9GAMM</name>
<gene>
    <name evidence="1" type="ORF">YC6258_00831</name>
</gene>